<reference evidence="1 2" key="1">
    <citation type="submission" date="2016-01" db="EMBL/GenBank/DDBJ databases">
        <title>The draft genome sequence of Aquimarina sp. RZW4-3-2.</title>
        <authorList>
            <person name="Wang Y."/>
        </authorList>
    </citation>
    <scope>NUCLEOTIDE SEQUENCE [LARGE SCALE GENOMIC DNA]</scope>
    <source>
        <strain evidence="1 2">RZW4-3-2</strain>
    </source>
</reference>
<comment type="caution">
    <text evidence="1">The sequence shown here is derived from an EMBL/GenBank/DDBJ whole genome shotgun (WGS) entry which is preliminary data.</text>
</comment>
<evidence type="ECO:0000313" key="2">
    <source>
        <dbReference type="Proteomes" id="UP000076715"/>
    </source>
</evidence>
<sequence>MKRIIAILPDFISIGFNSFSLKTEEEQFWNWFIKNQEKLYSDEVRSDLKTKLNKELSNRLKRFGSSIKGVLKVKNTNGIKELIISAQGVEEFFPKIARLVNNSPTLNNWKFTALIQRTSIESLIKFRYPQATHQAVLVNKNIKCRPLDIVFGFEDIRFTYTEVSNRLNLDVFIPSYNGDEHKYRIKRLLDDLLGEYDFAIEIGVINCISLKEGDEAMGYPIGHLRTVVDQRKLERKKRDYPPVINMVNTHPLHKECKSFL</sequence>
<evidence type="ECO:0000313" key="1">
    <source>
        <dbReference type="EMBL" id="KZS42616.1"/>
    </source>
</evidence>
<organism evidence="1 2">
    <name type="scientific">Aquimarina aggregata</name>
    <dbReference type="NCBI Taxonomy" id="1642818"/>
    <lineage>
        <taxon>Bacteria</taxon>
        <taxon>Pseudomonadati</taxon>
        <taxon>Bacteroidota</taxon>
        <taxon>Flavobacteriia</taxon>
        <taxon>Flavobacteriales</taxon>
        <taxon>Flavobacteriaceae</taxon>
        <taxon>Aquimarina</taxon>
    </lineage>
</organism>
<keyword evidence="2" id="KW-1185">Reference proteome</keyword>
<accession>A0A163CP63</accession>
<dbReference type="EMBL" id="LQRT01000002">
    <property type="protein sequence ID" value="KZS42616.1"/>
    <property type="molecule type" value="Genomic_DNA"/>
</dbReference>
<protein>
    <submittedName>
        <fullName evidence="1">Uncharacterized protein</fullName>
    </submittedName>
</protein>
<dbReference type="AlphaFoldDB" id="A0A163CP63"/>
<proteinExistence type="predicted"/>
<name>A0A163CP63_9FLAO</name>
<dbReference type="Proteomes" id="UP000076715">
    <property type="component" value="Unassembled WGS sequence"/>
</dbReference>
<dbReference type="OrthoDB" id="9151249at2"/>
<dbReference type="STRING" id="1642818.AWE51_03990"/>
<dbReference type="RefSeq" id="WP_066310670.1">
    <property type="nucleotide sequence ID" value="NZ_CANLSS010000001.1"/>
</dbReference>
<gene>
    <name evidence="1" type="ORF">AWE51_03990</name>
</gene>